<feature type="domain" description="Aldehyde oxidase/xanthine dehydrogenase a/b hammerhead" evidence="3">
    <location>
        <begin position="19"/>
        <end position="119"/>
    </location>
</feature>
<comment type="caution">
    <text evidence="4">The sequence shown here is derived from an EMBL/GenBank/DDBJ whole genome shotgun (WGS) entry which is preliminary data.</text>
</comment>
<dbReference type="Pfam" id="PF01315">
    <property type="entry name" value="Ald_Xan_dh_C"/>
    <property type="match status" value="1"/>
</dbReference>
<reference evidence="4 5" key="1">
    <citation type="submission" date="2017-07" db="EMBL/GenBank/DDBJ databases">
        <title>Amycolatopsis alba DSM 44262 Genome sequencing and assembly.</title>
        <authorList>
            <person name="Kaur N."/>
            <person name="Mayilraj S."/>
        </authorList>
    </citation>
    <scope>NUCLEOTIDE SEQUENCE [LARGE SCALE GENOMIC DNA]</scope>
    <source>
        <strain evidence="4 5">DSM 44262</strain>
    </source>
</reference>
<keyword evidence="1" id="KW-0500">Molybdenum</keyword>
<protein>
    <submittedName>
        <fullName evidence="4">Carbon monoxide dehydrogenase</fullName>
    </submittedName>
</protein>
<keyword evidence="5" id="KW-1185">Reference proteome</keyword>
<keyword evidence="2" id="KW-0560">Oxidoreductase</keyword>
<dbReference type="PANTHER" id="PTHR11908">
    <property type="entry name" value="XANTHINE DEHYDROGENASE"/>
    <property type="match status" value="1"/>
</dbReference>
<dbReference type="EMBL" id="NMQU01000138">
    <property type="protein sequence ID" value="OXM43843.1"/>
    <property type="molecule type" value="Genomic_DNA"/>
</dbReference>
<dbReference type="PANTHER" id="PTHR11908:SF132">
    <property type="entry name" value="ALDEHYDE OXIDASE 1-RELATED"/>
    <property type="match status" value="1"/>
</dbReference>
<name>A0A229RAZ8_AMYAL</name>
<dbReference type="GO" id="GO:0005506">
    <property type="term" value="F:iron ion binding"/>
    <property type="evidence" value="ECO:0007669"/>
    <property type="project" value="InterPro"/>
</dbReference>
<sequence length="715" mass="75584">MSQPVGQALERVDGVAKVTGGARYAADHTFPGMLHGCLVLSTVARGTIASMDLSAARAAPGVVAVYNHENAPRLGTGTPPMQNATINTNGQIIGYVVAETVEQAQDAATMVTVTYEDQQAPQAGIDDVLGEVFLLPNQGELIVGDPRAGLAQADVTLTGRYSSPTHHHNAIEPHAIVAVWDGDRFTAYLSTQGVGGSLRSLTGAVGVPPANGHVLCEYLGGGFGGKTSAAAGPYAQFTVAIARSLGRPLKLVLTQAQLYSVIGQRAEYRADVTLGAKSSGQLTSLIHIGTQQVSRNSQQSFNPNRSIQRLYAVPNLHTRAQGARLDLPTGQFMRAPEFPAHFALETALDELSYKLGMDPVELRIRNYTDISPSTGLRFSSKYLLDAYAMARKAFGWARRNPRPGATRSGNEYVGWGMATEMHAYEGGPASALVRVGLDGIAVAQCATQDIGTGTYTVMTQVAGQALGIPVAQVKFQLGDSSYPAAGTSASSSTVPTVTGAVDKAAKAVRATVIQLAIDDPASPLHGLTADQIVTEHGYLFAAADRSRRVSYRDVISKHGSPVENTATSTNEPGNSCGAVFVEVKVDARYGRVRVTRMVGAYDCGRVLNRQTARSQVIGGMTWGIGTALMEHTTYDHRTARVTNPNLSTYLLAVNADVPDLDVMFVDKPDPVSTALGARGFGECPMTGVPAAIGNAIYHATGRRIRDLPITQDKLL</sequence>
<dbReference type="Pfam" id="PF20256">
    <property type="entry name" value="MoCoBD_2"/>
    <property type="match status" value="1"/>
</dbReference>
<gene>
    <name evidence="4" type="ORF">CFP75_36600</name>
</gene>
<dbReference type="Gene3D" id="3.30.365.10">
    <property type="entry name" value="Aldehyde oxidase/xanthine dehydrogenase, molybdopterin binding domain"/>
    <property type="match status" value="4"/>
</dbReference>
<dbReference type="InterPro" id="IPR036856">
    <property type="entry name" value="Ald_Oxase/Xan_DH_a/b_sf"/>
</dbReference>
<dbReference type="InterPro" id="IPR008274">
    <property type="entry name" value="AldOxase/xan_DH_MoCoBD1"/>
</dbReference>
<dbReference type="InterPro" id="IPR046867">
    <property type="entry name" value="AldOxase/xan_DH_MoCoBD2"/>
</dbReference>
<dbReference type="OrthoDB" id="135295at2"/>
<dbReference type="InterPro" id="IPR000674">
    <property type="entry name" value="Ald_Oxase/Xan_DH_a/b"/>
</dbReference>
<dbReference type="AlphaFoldDB" id="A0A229RAZ8"/>
<organism evidence="4 5">
    <name type="scientific">Amycolatopsis alba DSM 44262</name>
    <dbReference type="NCBI Taxonomy" id="1125972"/>
    <lineage>
        <taxon>Bacteria</taxon>
        <taxon>Bacillati</taxon>
        <taxon>Actinomycetota</taxon>
        <taxon>Actinomycetes</taxon>
        <taxon>Pseudonocardiales</taxon>
        <taxon>Pseudonocardiaceae</taxon>
        <taxon>Amycolatopsis</taxon>
    </lineage>
</organism>
<dbReference type="InterPro" id="IPR016208">
    <property type="entry name" value="Ald_Oxase/xanthine_DH-like"/>
</dbReference>
<dbReference type="SMART" id="SM01008">
    <property type="entry name" value="Ald_Xan_dh_C"/>
    <property type="match status" value="1"/>
</dbReference>
<dbReference type="GO" id="GO:0016491">
    <property type="term" value="F:oxidoreductase activity"/>
    <property type="evidence" value="ECO:0007669"/>
    <property type="project" value="UniProtKB-KW"/>
</dbReference>
<dbReference type="SUPFAM" id="SSF56003">
    <property type="entry name" value="Molybdenum cofactor-binding domain"/>
    <property type="match status" value="1"/>
</dbReference>
<proteinExistence type="predicted"/>
<dbReference type="RefSeq" id="WP_020637841.1">
    <property type="nucleotide sequence ID" value="NZ_KB913032.1"/>
</dbReference>
<dbReference type="Pfam" id="PF02738">
    <property type="entry name" value="MoCoBD_1"/>
    <property type="match status" value="1"/>
</dbReference>
<dbReference type="SUPFAM" id="SSF54665">
    <property type="entry name" value="CO dehydrogenase molybdoprotein N-domain-like"/>
    <property type="match status" value="1"/>
</dbReference>
<evidence type="ECO:0000259" key="3">
    <source>
        <dbReference type="SMART" id="SM01008"/>
    </source>
</evidence>
<evidence type="ECO:0000256" key="1">
    <source>
        <dbReference type="ARBA" id="ARBA00022505"/>
    </source>
</evidence>
<dbReference type="InterPro" id="IPR037165">
    <property type="entry name" value="AldOxase/xan_DH_Mopterin-bd_sf"/>
</dbReference>
<dbReference type="Gene3D" id="3.90.1170.50">
    <property type="entry name" value="Aldehyde oxidase/xanthine dehydrogenase, a/b hammerhead"/>
    <property type="match status" value="1"/>
</dbReference>
<accession>A0A229RAZ8</accession>
<evidence type="ECO:0000313" key="4">
    <source>
        <dbReference type="EMBL" id="OXM43843.1"/>
    </source>
</evidence>
<evidence type="ECO:0000256" key="2">
    <source>
        <dbReference type="ARBA" id="ARBA00023002"/>
    </source>
</evidence>
<dbReference type="Proteomes" id="UP000215563">
    <property type="component" value="Unassembled WGS sequence"/>
</dbReference>
<evidence type="ECO:0000313" key="5">
    <source>
        <dbReference type="Proteomes" id="UP000215563"/>
    </source>
</evidence>